<dbReference type="Proteomes" id="UP001526430">
    <property type="component" value="Unassembled WGS sequence"/>
</dbReference>
<dbReference type="Gene3D" id="3.40.190.150">
    <property type="entry name" value="Bordetella uptake gene, domain 1"/>
    <property type="match status" value="1"/>
</dbReference>
<dbReference type="InterPro" id="IPR042100">
    <property type="entry name" value="Bug_dom1"/>
</dbReference>
<evidence type="ECO:0000256" key="1">
    <source>
        <dbReference type="ARBA" id="ARBA00006987"/>
    </source>
</evidence>
<sequence>MRIVVPFQAGGIIDTLARLLSEPLQRSLGQPFVIENRGGAGGNVGTAVVARAKGDPHTLLLGSSGPLAISPLIESNLGYDPEADFTPITILARTPLVLVVPAASPWRDLRSMMDSLRGLQRETLYPTPGLGSPQLLAGEAFSRRVGFPATPVHYTGSAPVVTAIVAGEMPFTFENLVLVSGQVRAGTLRALAVTSTERAPMLPDVPTAAEAGLPDFQAGGWYGLLGPADLPTGVVERLHAATVAALAEPHVARRITEMGSPNISSTPQEFRAMIAAETARWRGVLRPPEPPN</sequence>
<dbReference type="Pfam" id="PF03401">
    <property type="entry name" value="TctC"/>
    <property type="match status" value="1"/>
</dbReference>
<proteinExistence type="inferred from homology"/>
<dbReference type="PIRSF" id="PIRSF017082">
    <property type="entry name" value="YflP"/>
    <property type="match status" value="1"/>
</dbReference>
<dbReference type="PANTHER" id="PTHR42928">
    <property type="entry name" value="TRICARBOXYLATE-BINDING PROTEIN"/>
    <property type="match status" value="1"/>
</dbReference>
<dbReference type="SUPFAM" id="SSF53850">
    <property type="entry name" value="Periplasmic binding protein-like II"/>
    <property type="match status" value="1"/>
</dbReference>
<keyword evidence="3" id="KW-1185">Reference proteome</keyword>
<evidence type="ECO:0000313" key="3">
    <source>
        <dbReference type="Proteomes" id="UP001526430"/>
    </source>
</evidence>
<name>A0ABT3P1X2_9PROT</name>
<dbReference type="EMBL" id="JAPFQI010000037">
    <property type="protein sequence ID" value="MCW8088414.1"/>
    <property type="molecule type" value="Genomic_DNA"/>
</dbReference>
<evidence type="ECO:0000313" key="2">
    <source>
        <dbReference type="EMBL" id="MCW8088414.1"/>
    </source>
</evidence>
<comment type="similarity">
    <text evidence="1">Belongs to the UPF0065 (bug) family.</text>
</comment>
<dbReference type="InterPro" id="IPR005064">
    <property type="entry name" value="BUG"/>
</dbReference>
<reference evidence="2 3" key="1">
    <citation type="submission" date="2022-10" db="EMBL/GenBank/DDBJ databases">
        <title>Roseococcus glaciei nov., sp. nov., isolated from glacier.</title>
        <authorList>
            <person name="Liu Q."/>
            <person name="Xin Y.-H."/>
        </authorList>
    </citation>
    <scope>NUCLEOTIDE SEQUENCE [LARGE SCALE GENOMIC DNA]</scope>
    <source>
        <strain evidence="2 3">MDT2-1-1</strain>
    </source>
</reference>
<dbReference type="PANTHER" id="PTHR42928:SF5">
    <property type="entry name" value="BLR1237 PROTEIN"/>
    <property type="match status" value="1"/>
</dbReference>
<gene>
    <name evidence="2" type="ORF">OF850_22800</name>
</gene>
<dbReference type="CDD" id="cd07012">
    <property type="entry name" value="PBP2_Bug_TTT"/>
    <property type="match status" value="1"/>
</dbReference>
<protein>
    <submittedName>
        <fullName evidence="2">Tripartite tricarboxylate transporter substrate binding protein</fullName>
    </submittedName>
</protein>
<dbReference type="RefSeq" id="WP_301592648.1">
    <property type="nucleotide sequence ID" value="NZ_JAPFQI010000037.1"/>
</dbReference>
<accession>A0ABT3P1X2</accession>
<dbReference type="Gene3D" id="3.40.190.10">
    <property type="entry name" value="Periplasmic binding protein-like II"/>
    <property type="match status" value="1"/>
</dbReference>
<organism evidence="2 3">
    <name type="scientific">Sabulicella glaciei</name>
    <dbReference type="NCBI Taxonomy" id="2984948"/>
    <lineage>
        <taxon>Bacteria</taxon>
        <taxon>Pseudomonadati</taxon>
        <taxon>Pseudomonadota</taxon>
        <taxon>Alphaproteobacteria</taxon>
        <taxon>Acetobacterales</taxon>
        <taxon>Acetobacteraceae</taxon>
        <taxon>Sabulicella</taxon>
    </lineage>
</organism>
<comment type="caution">
    <text evidence="2">The sequence shown here is derived from an EMBL/GenBank/DDBJ whole genome shotgun (WGS) entry which is preliminary data.</text>
</comment>